<protein>
    <submittedName>
        <fullName evidence="2">Uncharacterized protein</fullName>
    </submittedName>
</protein>
<dbReference type="EMBL" id="JAENGZ010003635">
    <property type="protein sequence ID" value="KAG6941331.1"/>
    <property type="molecule type" value="Genomic_DNA"/>
</dbReference>
<accession>A0A8T1TK50</accession>
<sequence length="109" mass="11970">MARAARRCILAVSPHRLAEGEGLGAGRSCSRGEGNGRRASWSRRKVPSCGRAPEAVVRTQWKERDILSVCQTGIEVVQVKKSRLESTAENLLVRMEEKAKLTPLLDASQ</sequence>
<comment type="caution">
    <text evidence="2">The sequence shown here is derived from an EMBL/GenBank/DDBJ whole genome shotgun (WGS) entry which is preliminary data.</text>
</comment>
<feature type="region of interest" description="Disordered" evidence="1">
    <location>
        <begin position="20"/>
        <end position="44"/>
    </location>
</feature>
<evidence type="ECO:0000313" key="3">
    <source>
        <dbReference type="Proteomes" id="UP000688947"/>
    </source>
</evidence>
<name>A0A8T1TK50_9STRA</name>
<organism evidence="2 3">
    <name type="scientific">Phytophthora cactorum</name>
    <dbReference type="NCBI Taxonomy" id="29920"/>
    <lineage>
        <taxon>Eukaryota</taxon>
        <taxon>Sar</taxon>
        <taxon>Stramenopiles</taxon>
        <taxon>Oomycota</taxon>
        <taxon>Peronosporomycetes</taxon>
        <taxon>Peronosporales</taxon>
        <taxon>Peronosporaceae</taxon>
        <taxon>Phytophthora</taxon>
    </lineage>
</organism>
<gene>
    <name evidence="2" type="ORF">JG687_00019724</name>
</gene>
<evidence type="ECO:0000256" key="1">
    <source>
        <dbReference type="SAM" id="MobiDB-lite"/>
    </source>
</evidence>
<dbReference type="AlphaFoldDB" id="A0A8T1TK50"/>
<reference evidence="2" key="1">
    <citation type="submission" date="2021-01" db="EMBL/GenBank/DDBJ databases">
        <title>Phytophthora aleatoria, a newly-described species from Pinus radiata is distinct from Phytophthora cactorum isolates based on comparative genomics.</title>
        <authorList>
            <person name="Mcdougal R."/>
            <person name="Panda P."/>
            <person name="Williams N."/>
            <person name="Studholme D.J."/>
        </authorList>
    </citation>
    <scope>NUCLEOTIDE SEQUENCE</scope>
    <source>
        <strain evidence="2">NZFS 3830</strain>
    </source>
</reference>
<dbReference type="Proteomes" id="UP000688947">
    <property type="component" value="Unassembled WGS sequence"/>
</dbReference>
<evidence type="ECO:0000313" key="2">
    <source>
        <dbReference type="EMBL" id="KAG6941331.1"/>
    </source>
</evidence>
<proteinExistence type="predicted"/>
<feature type="non-terminal residue" evidence="2">
    <location>
        <position position="1"/>
    </location>
</feature>